<organism evidence="2 3">
    <name type="scientific">Clostridium frigoriphilum</name>
    <dbReference type="NCBI Taxonomy" id="443253"/>
    <lineage>
        <taxon>Bacteria</taxon>
        <taxon>Bacillati</taxon>
        <taxon>Bacillota</taxon>
        <taxon>Clostridia</taxon>
        <taxon>Eubacteriales</taxon>
        <taxon>Clostridiaceae</taxon>
        <taxon>Clostridium</taxon>
    </lineage>
</organism>
<name>A0ABU7UJ49_9CLOT</name>
<feature type="compositionally biased region" description="Basic and acidic residues" evidence="1">
    <location>
        <begin position="1"/>
        <end position="13"/>
    </location>
</feature>
<evidence type="ECO:0000313" key="2">
    <source>
        <dbReference type="EMBL" id="MEF2111445.1"/>
    </source>
</evidence>
<evidence type="ECO:0000313" key="3">
    <source>
        <dbReference type="Proteomes" id="UP001498469"/>
    </source>
</evidence>
<accession>A0ABU7UJ49</accession>
<sequence>MNKNDLNETKQSDEQSGDNEGVSGASNAKVTHMYNMPNMTSGPSDATEEEKEKLYGRSIANKGINRK</sequence>
<gene>
    <name evidence="2" type="ORF">SJI18_03870</name>
</gene>
<protein>
    <submittedName>
        <fullName evidence="2">Uncharacterized protein</fullName>
    </submittedName>
</protein>
<keyword evidence="3" id="KW-1185">Reference proteome</keyword>
<dbReference type="Proteomes" id="UP001498469">
    <property type="component" value="Unassembled WGS sequence"/>
</dbReference>
<dbReference type="EMBL" id="JAZHFS010000002">
    <property type="protein sequence ID" value="MEF2111445.1"/>
    <property type="molecule type" value="Genomic_DNA"/>
</dbReference>
<dbReference type="RefSeq" id="WP_216248573.1">
    <property type="nucleotide sequence ID" value="NZ_JAZHFS010000002.1"/>
</dbReference>
<reference evidence="2 3" key="1">
    <citation type="submission" date="2023-11" db="EMBL/GenBank/DDBJ databases">
        <title>Draft genome sequence of a psychrophilic Clostridium strain from permafrost water brine.</title>
        <authorList>
            <person name="Shcherbakova V.A."/>
            <person name="Trubitsyn V.E."/>
            <person name="Zakharyuk A.G."/>
        </authorList>
    </citation>
    <scope>NUCLEOTIDE SEQUENCE [LARGE SCALE GENOMIC DNA]</scope>
    <source>
        <strain evidence="2 3">14F</strain>
    </source>
</reference>
<comment type="caution">
    <text evidence="2">The sequence shown here is derived from an EMBL/GenBank/DDBJ whole genome shotgun (WGS) entry which is preliminary data.</text>
</comment>
<evidence type="ECO:0000256" key="1">
    <source>
        <dbReference type="SAM" id="MobiDB-lite"/>
    </source>
</evidence>
<feature type="region of interest" description="Disordered" evidence="1">
    <location>
        <begin position="1"/>
        <end position="67"/>
    </location>
</feature>
<proteinExistence type="predicted"/>